<dbReference type="GO" id="GO:0006516">
    <property type="term" value="P:glycoprotein catabolic process"/>
    <property type="evidence" value="ECO:0007669"/>
    <property type="project" value="TreeGrafter"/>
</dbReference>
<feature type="domain" description="Mannosidase Ig/CBM-like" evidence="15">
    <location>
        <begin position="694"/>
        <end position="780"/>
    </location>
</feature>
<accession>A0AAD5T2Q3</accession>
<dbReference type="InterPro" id="IPR006102">
    <property type="entry name" value="Ig-like_GH2"/>
</dbReference>
<proteinExistence type="inferred from homology"/>
<evidence type="ECO:0000259" key="14">
    <source>
        <dbReference type="Pfam" id="PF17753"/>
    </source>
</evidence>
<evidence type="ECO:0000256" key="7">
    <source>
        <dbReference type="ARBA" id="ARBA00022801"/>
    </source>
</evidence>
<dbReference type="Pfam" id="PF00703">
    <property type="entry name" value="Glyco_hydro_2"/>
    <property type="match status" value="1"/>
</dbReference>
<dbReference type="Gene3D" id="2.60.120.260">
    <property type="entry name" value="Galactose-binding domain-like"/>
    <property type="match status" value="1"/>
</dbReference>
<keyword evidence="6" id="KW-0964">Secreted</keyword>
<dbReference type="InterPro" id="IPR036156">
    <property type="entry name" value="Beta-gal/glucu_dom_sf"/>
</dbReference>
<dbReference type="GO" id="GO:0005576">
    <property type="term" value="C:extracellular region"/>
    <property type="evidence" value="ECO:0007669"/>
    <property type="project" value="UniProtKB-SubCell"/>
</dbReference>
<dbReference type="InterPro" id="IPR054593">
    <property type="entry name" value="Beta-mannosidase-like_N2"/>
</dbReference>
<keyword evidence="9" id="KW-0326">Glycosidase</keyword>
<protein>
    <recommendedName>
        <fullName evidence="11">Beta-mannosidase B</fullName>
        <ecNumber evidence="5">3.2.1.25</ecNumber>
    </recommendedName>
    <alternativeName>
        <fullName evidence="12">Mannanase B</fullName>
    </alternativeName>
</protein>
<gene>
    <name evidence="17" type="ORF">HK100_011427</name>
</gene>
<evidence type="ECO:0000256" key="8">
    <source>
        <dbReference type="ARBA" id="ARBA00023180"/>
    </source>
</evidence>
<dbReference type="InterPro" id="IPR017853">
    <property type="entry name" value="GH"/>
</dbReference>
<dbReference type="SUPFAM" id="SSF51445">
    <property type="entry name" value="(Trans)glycosidases"/>
    <property type="match status" value="1"/>
</dbReference>
<evidence type="ECO:0000256" key="10">
    <source>
        <dbReference type="ARBA" id="ARBA00038429"/>
    </source>
</evidence>
<keyword evidence="7" id="KW-0378">Hydrolase</keyword>
<dbReference type="Gene3D" id="3.20.20.80">
    <property type="entry name" value="Glycosidases"/>
    <property type="match status" value="1"/>
</dbReference>
<dbReference type="Pfam" id="PF17786">
    <property type="entry name" value="Mannosidase_ig"/>
    <property type="match status" value="1"/>
</dbReference>
<evidence type="ECO:0000256" key="4">
    <source>
        <dbReference type="ARBA" id="ARBA00011738"/>
    </source>
</evidence>
<evidence type="ECO:0000259" key="13">
    <source>
        <dbReference type="Pfam" id="PF00703"/>
    </source>
</evidence>
<feature type="domain" description="Beta-mannosidase Ig-fold" evidence="14">
    <location>
        <begin position="793"/>
        <end position="850"/>
    </location>
</feature>
<comment type="caution">
    <text evidence="17">The sequence shown here is derived from an EMBL/GenBank/DDBJ whole genome shotgun (WGS) entry which is preliminary data.</text>
</comment>
<evidence type="ECO:0000256" key="2">
    <source>
        <dbReference type="ARBA" id="ARBA00004613"/>
    </source>
</evidence>
<dbReference type="GO" id="GO:0004567">
    <property type="term" value="F:beta-mannosidase activity"/>
    <property type="evidence" value="ECO:0007669"/>
    <property type="project" value="UniProtKB-EC"/>
</dbReference>
<comment type="catalytic activity">
    <reaction evidence="1">
        <text>Hydrolysis of terminal, non-reducing beta-D-mannose residues in beta-D-mannosides.</text>
        <dbReference type="EC" id="3.2.1.25"/>
    </reaction>
</comment>
<keyword evidence="18" id="KW-1185">Reference proteome</keyword>
<dbReference type="InterPro" id="IPR013783">
    <property type="entry name" value="Ig-like_fold"/>
</dbReference>
<evidence type="ECO:0000256" key="12">
    <source>
        <dbReference type="ARBA" id="ARBA00041614"/>
    </source>
</evidence>
<dbReference type="PANTHER" id="PTHR43730:SF1">
    <property type="entry name" value="BETA-MANNOSIDASE"/>
    <property type="match status" value="1"/>
</dbReference>
<dbReference type="EC" id="3.2.1.25" evidence="5"/>
<reference evidence="17" key="1">
    <citation type="submission" date="2020-05" db="EMBL/GenBank/DDBJ databases">
        <title>Phylogenomic resolution of chytrid fungi.</title>
        <authorList>
            <person name="Stajich J.E."/>
            <person name="Amses K."/>
            <person name="Simmons R."/>
            <person name="Seto K."/>
            <person name="Myers J."/>
            <person name="Bonds A."/>
            <person name="Quandt C.A."/>
            <person name="Barry K."/>
            <person name="Liu P."/>
            <person name="Grigoriev I."/>
            <person name="Longcore J.E."/>
            <person name="James T.Y."/>
        </authorList>
    </citation>
    <scope>NUCLEOTIDE SEQUENCE</scope>
    <source>
        <strain evidence="17">JEL0513</strain>
    </source>
</reference>
<dbReference type="InterPro" id="IPR008979">
    <property type="entry name" value="Galactose-bd-like_sf"/>
</dbReference>
<evidence type="ECO:0000313" key="18">
    <source>
        <dbReference type="Proteomes" id="UP001211907"/>
    </source>
</evidence>
<dbReference type="EMBL" id="JADGJH010000704">
    <property type="protein sequence ID" value="KAJ3123964.1"/>
    <property type="molecule type" value="Genomic_DNA"/>
</dbReference>
<organism evidence="17 18">
    <name type="scientific">Physocladia obscura</name>
    <dbReference type="NCBI Taxonomy" id="109957"/>
    <lineage>
        <taxon>Eukaryota</taxon>
        <taxon>Fungi</taxon>
        <taxon>Fungi incertae sedis</taxon>
        <taxon>Chytridiomycota</taxon>
        <taxon>Chytridiomycota incertae sedis</taxon>
        <taxon>Chytridiomycetes</taxon>
        <taxon>Chytridiales</taxon>
        <taxon>Chytriomycetaceae</taxon>
        <taxon>Physocladia</taxon>
    </lineage>
</organism>
<dbReference type="PANTHER" id="PTHR43730">
    <property type="entry name" value="BETA-MANNOSIDASE"/>
    <property type="match status" value="1"/>
</dbReference>
<evidence type="ECO:0000256" key="11">
    <source>
        <dbReference type="ARBA" id="ARBA00041069"/>
    </source>
</evidence>
<evidence type="ECO:0000256" key="3">
    <source>
        <dbReference type="ARBA" id="ARBA00004740"/>
    </source>
</evidence>
<evidence type="ECO:0000256" key="1">
    <source>
        <dbReference type="ARBA" id="ARBA00000829"/>
    </source>
</evidence>
<dbReference type="FunFam" id="3.20.20.80:FF:000050">
    <property type="entry name" value="Beta-mannosidase B"/>
    <property type="match status" value="1"/>
</dbReference>
<dbReference type="Pfam" id="PF22666">
    <property type="entry name" value="Glyco_hydro_2_N2"/>
    <property type="match status" value="1"/>
</dbReference>
<dbReference type="Gene3D" id="2.60.40.10">
    <property type="entry name" value="Immunoglobulins"/>
    <property type="match status" value="2"/>
</dbReference>
<dbReference type="InterPro" id="IPR050887">
    <property type="entry name" value="Beta-mannosidase_GH2"/>
</dbReference>
<dbReference type="SUPFAM" id="SSF49785">
    <property type="entry name" value="Galactose-binding domain-like"/>
    <property type="match status" value="1"/>
</dbReference>
<feature type="domain" description="Beta-mannosidase-like galactose-binding" evidence="16">
    <location>
        <begin position="20"/>
        <end position="179"/>
    </location>
</feature>
<evidence type="ECO:0000313" key="17">
    <source>
        <dbReference type="EMBL" id="KAJ3123964.1"/>
    </source>
</evidence>
<dbReference type="InterPro" id="IPR041447">
    <property type="entry name" value="Mannosidase_ig"/>
</dbReference>
<dbReference type="Proteomes" id="UP001211907">
    <property type="component" value="Unassembled WGS sequence"/>
</dbReference>
<feature type="domain" description="Glycoside hydrolase family 2 immunoglobulin-like beta-sandwich" evidence="13">
    <location>
        <begin position="188"/>
        <end position="305"/>
    </location>
</feature>
<comment type="subunit">
    <text evidence="4">Homodimer.</text>
</comment>
<comment type="similarity">
    <text evidence="10">Belongs to the glycosyl hydrolase 2 family. Beta-mannosidase B subfamily.</text>
</comment>
<dbReference type="AlphaFoldDB" id="A0AAD5T2Q3"/>
<evidence type="ECO:0000256" key="5">
    <source>
        <dbReference type="ARBA" id="ARBA00012754"/>
    </source>
</evidence>
<evidence type="ECO:0000259" key="16">
    <source>
        <dbReference type="Pfam" id="PF22666"/>
    </source>
</evidence>
<evidence type="ECO:0000259" key="15">
    <source>
        <dbReference type="Pfam" id="PF17786"/>
    </source>
</evidence>
<keyword evidence="8" id="KW-0325">Glycoprotein</keyword>
<evidence type="ECO:0000256" key="6">
    <source>
        <dbReference type="ARBA" id="ARBA00022525"/>
    </source>
</evidence>
<comment type="subcellular location">
    <subcellularLocation>
        <location evidence="2">Secreted</location>
    </subcellularLocation>
</comment>
<name>A0AAD5T2Q3_9FUNG</name>
<dbReference type="Pfam" id="PF17753">
    <property type="entry name" value="Ig_mannosidase"/>
    <property type="match status" value="1"/>
</dbReference>
<evidence type="ECO:0000256" key="9">
    <source>
        <dbReference type="ARBA" id="ARBA00023295"/>
    </source>
</evidence>
<sequence>MVQIQEWTISVFGSDGAPETATRVPFDVHSTLIASGALADPFVGTREFDPATEELAGFKWKAVARFAFVANAAEPELLHVLAFDGLDTVAEVFLNGVSVAKSNNMFVPLRIPVSKEQLKDENVVEVIFESATAVAKALEETHGAGRLWNGDSSRLHLRKTQYHWGWDWGPTFVTCGIWKDVRFESFQARIADLNTIIELNDSLTEATVKVELEVEGIASLFSVPGETSAVIAIENPDGSSLVTESFNQQFSLQENNVILTHKIANPKLWYPVGAGAQPLYKITATLLHTSVPNPLSIESHKFGIRRVKLVETPLPQKSPAGPSQTSFYFEVNDRPVLLGGSNWIPADSFLARVTRDKYERWLRLLIQGNQNTARVWGGGIYEHDAFYELCDELGILVWQDFMFACGSYPSYPEFVQNVDAEARATVKRLRKYASIAIFTGNNEDYQLAESLPELGYQPGNDDEKQWLSSKFPARYIYEKILPKAVSDLWPGTAYKPGSPWSSGGKASGDLNTGDAHQWNVWHGTQERYQDYGKLAGRFVSEFGMEGYPVVETVKAFFEPGTPAAEIHPFSAVVDHHNKADGAARRIGLYMAENLRFGTNLEEFVYASQLIQSEALSAATSYGQWRREWGSDEDRRVGGALVWQLNDCWPVVSWAIVDYFYRPKPAYYSIKRQLAPIVLGISRKVTNKKTGASDAEVWGVNITDDDAIGTIVFESFDYATGHVLVEKEWGPVTIPANSSIELGSVEGLEGKRGVYQIFSVQFKTDGKVVSSASDWPQPLKHLPVSVPTRGVKIEQVSVEANVAVLRVSAARPTKAVWLKFGGIDEADLIVSDNFVDLVPGQVVDVVVKGWRQGITADKIFYNSDFPGIEAEKVWNKTVSTTTSTVFIAGGAVKTTTVKRTVYTVVGE</sequence>
<comment type="pathway">
    <text evidence="3">Glycan metabolism; N-glycan degradation.</text>
</comment>
<dbReference type="GO" id="GO:0005975">
    <property type="term" value="P:carbohydrate metabolic process"/>
    <property type="evidence" value="ECO:0007669"/>
    <property type="project" value="InterPro"/>
</dbReference>
<dbReference type="SUPFAM" id="SSF49303">
    <property type="entry name" value="beta-Galactosidase/glucuronidase domain"/>
    <property type="match status" value="2"/>
</dbReference>
<dbReference type="InterPro" id="IPR041625">
    <property type="entry name" value="Beta-mannosidase_Ig"/>
</dbReference>